<dbReference type="SUPFAM" id="SSF53448">
    <property type="entry name" value="Nucleotide-diphospho-sugar transferases"/>
    <property type="match status" value="1"/>
</dbReference>
<keyword evidence="2" id="KW-0328">Glycosyltransferase</keyword>
<protein>
    <submittedName>
        <fullName evidence="5">Glycosyltransferase family 2 protein</fullName>
    </submittedName>
</protein>
<dbReference type="AlphaFoldDB" id="A0A4V3IWB2"/>
<comment type="caution">
    <text evidence="5">The sequence shown here is derived from an EMBL/GenBank/DDBJ whole genome shotgun (WGS) entry which is preliminary data.</text>
</comment>
<dbReference type="PANTHER" id="PTHR43685:SF5">
    <property type="entry name" value="GLYCOSYLTRANSFERASE EPSE-RELATED"/>
    <property type="match status" value="1"/>
</dbReference>
<proteinExistence type="inferred from homology"/>
<evidence type="ECO:0000259" key="4">
    <source>
        <dbReference type="Pfam" id="PF00535"/>
    </source>
</evidence>
<name>A0A4V3IWB2_9MICO</name>
<dbReference type="InterPro" id="IPR001173">
    <property type="entry name" value="Glyco_trans_2-like"/>
</dbReference>
<dbReference type="EMBL" id="SOHM01000040">
    <property type="protein sequence ID" value="TFD84560.1"/>
    <property type="molecule type" value="Genomic_DNA"/>
</dbReference>
<evidence type="ECO:0000256" key="3">
    <source>
        <dbReference type="ARBA" id="ARBA00022679"/>
    </source>
</evidence>
<keyword evidence="6" id="KW-1185">Reference proteome</keyword>
<comment type="similarity">
    <text evidence="1">Belongs to the glycosyltransferase 2 family.</text>
</comment>
<dbReference type="InterPro" id="IPR029044">
    <property type="entry name" value="Nucleotide-diphossugar_trans"/>
</dbReference>
<sequence>MRIVRPTPLKGRPTVSVVVPCYNYGRYLPEAVGSILSQPGVDLEVIIVDDHSTDGSELVAAELAARHEQVRLIRNAVNKRHIATYNRGLAETTGDYVVLLSADDMLADGALARAVALMERYPNVGLVYGYAPGFSETPEASAAGRTWSIWPGREWVGAVTHRGDSVVINPEVVMRNSVMRRLVGYDAAYPHAADLLLWLQAATLSDVGRVNGVQAHYRTHAQQMHVTDYSGTLTDMRERTAVYRDFLNDAEWGRHLQGNDRMLRNALRSTSREAVWCALLAEMDPTATGGSGSDFRNFARTQYPPITRTLLWKELDRRRQGRKPAIPDAVLSLVYRVKWAVKWRMWRRWGL</sequence>
<dbReference type="InterPro" id="IPR050834">
    <property type="entry name" value="Glycosyltransf_2"/>
</dbReference>
<dbReference type="Proteomes" id="UP000298468">
    <property type="component" value="Unassembled WGS sequence"/>
</dbReference>
<dbReference type="RefSeq" id="WP_134642428.1">
    <property type="nucleotide sequence ID" value="NZ_SOHM01000040.1"/>
</dbReference>
<dbReference type="PANTHER" id="PTHR43685">
    <property type="entry name" value="GLYCOSYLTRANSFERASE"/>
    <property type="match status" value="1"/>
</dbReference>
<evidence type="ECO:0000256" key="1">
    <source>
        <dbReference type="ARBA" id="ARBA00006739"/>
    </source>
</evidence>
<dbReference type="OrthoDB" id="4529776at2"/>
<dbReference type="Gene3D" id="3.90.550.10">
    <property type="entry name" value="Spore Coat Polysaccharide Biosynthesis Protein SpsA, Chain A"/>
    <property type="match status" value="1"/>
</dbReference>
<keyword evidence="3 5" id="KW-0808">Transferase</keyword>
<evidence type="ECO:0000313" key="6">
    <source>
        <dbReference type="Proteomes" id="UP000298468"/>
    </source>
</evidence>
<evidence type="ECO:0000313" key="5">
    <source>
        <dbReference type="EMBL" id="TFD84560.1"/>
    </source>
</evidence>
<feature type="domain" description="Glycosyltransferase 2-like" evidence="4">
    <location>
        <begin position="16"/>
        <end position="145"/>
    </location>
</feature>
<dbReference type="Pfam" id="PF00535">
    <property type="entry name" value="Glycos_transf_2"/>
    <property type="match status" value="1"/>
</dbReference>
<evidence type="ECO:0000256" key="2">
    <source>
        <dbReference type="ARBA" id="ARBA00022676"/>
    </source>
</evidence>
<organism evidence="5 6">
    <name type="scientific">Cryobacterium lactosi</name>
    <dbReference type="NCBI Taxonomy" id="1259202"/>
    <lineage>
        <taxon>Bacteria</taxon>
        <taxon>Bacillati</taxon>
        <taxon>Actinomycetota</taxon>
        <taxon>Actinomycetes</taxon>
        <taxon>Micrococcales</taxon>
        <taxon>Microbacteriaceae</taxon>
        <taxon>Cryobacterium</taxon>
    </lineage>
</organism>
<dbReference type="GO" id="GO:0016757">
    <property type="term" value="F:glycosyltransferase activity"/>
    <property type="evidence" value="ECO:0007669"/>
    <property type="project" value="UniProtKB-KW"/>
</dbReference>
<dbReference type="CDD" id="cd00761">
    <property type="entry name" value="Glyco_tranf_GTA_type"/>
    <property type="match status" value="1"/>
</dbReference>
<gene>
    <name evidence="5" type="ORF">E3T61_19080</name>
</gene>
<reference evidence="5 6" key="1">
    <citation type="submission" date="2019-03" db="EMBL/GenBank/DDBJ databases">
        <title>Genomics of glacier-inhabiting Cryobacterium strains.</title>
        <authorList>
            <person name="Liu Q."/>
            <person name="Xin Y.-H."/>
        </authorList>
    </citation>
    <scope>NUCLEOTIDE SEQUENCE [LARGE SCALE GENOMIC DNA]</scope>
    <source>
        <strain evidence="5 6">Sr59</strain>
    </source>
</reference>
<accession>A0A4V3IWB2</accession>